<protein>
    <submittedName>
        <fullName evidence="1">Uncharacterized protein</fullName>
    </submittedName>
</protein>
<proteinExistence type="predicted"/>
<gene>
    <name evidence="1" type="ordered locus">Calhy_0758</name>
</gene>
<sequence length="173" mass="19799">MQAGYSARCKVCNSPHRAEIEKWIKEEGISIREVTRRLAEKGEKISHEAIRRHIAEHFNVKDSVKEQYKKSQEQFEKLVEKQLSDIEILDSIIQSNFELHRATGAWLKELVNQRSKVSLSLVQLHEKTASEIRQAMKTKQELLGNDPLSNVADVLSVLWSEDDDANSESEGDS</sequence>
<dbReference type="KEGG" id="chd:Calhy_0758"/>
<organism evidence="1 2">
    <name type="scientific">Caldicellulosiruptor hydrothermalis (strain DSM 18901 / VKM B-2411 / 108)</name>
    <dbReference type="NCBI Taxonomy" id="632292"/>
    <lineage>
        <taxon>Bacteria</taxon>
        <taxon>Bacillati</taxon>
        <taxon>Bacillota</taxon>
        <taxon>Bacillota incertae sedis</taxon>
        <taxon>Caldicellulosiruptorales</taxon>
        <taxon>Caldicellulosiruptoraceae</taxon>
        <taxon>Caldicellulosiruptor</taxon>
    </lineage>
</organism>
<dbReference type="Proteomes" id="UP000006890">
    <property type="component" value="Chromosome"/>
</dbReference>
<dbReference type="EMBL" id="CP002219">
    <property type="protein sequence ID" value="ADQ06495.1"/>
    <property type="molecule type" value="Genomic_DNA"/>
</dbReference>
<dbReference type="STRING" id="632292.Calhy_0758"/>
<dbReference type="eggNOG" id="ENOG5032RCJ">
    <property type="taxonomic scope" value="Bacteria"/>
</dbReference>
<name>E4QDS8_CALH1</name>
<reference evidence="1 2" key="2">
    <citation type="journal article" date="2011" name="J. Bacteriol.">
        <title>Complete genome sequences for the anaerobic, extremely thermophilic plant biomass-degrading bacteria Caldicellulosiruptor hydrothermalis, Caldicellulosiruptor kristjanssonii, Caldicellulosiruptor kronotskyensis, Caldicellulosiruptor owensenis, and Caldicellulosiruptor lactoaceticus.</title>
        <authorList>
            <person name="Blumer-Schuette S.E."/>
            <person name="Ozdemir I."/>
            <person name="Mistry D."/>
            <person name="Lucas S."/>
            <person name="Lapidus A."/>
            <person name="Cheng J.F."/>
            <person name="Goodwin L.A."/>
            <person name="Pitluck S."/>
            <person name="Land M.L."/>
            <person name="Hauser L.J."/>
            <person name="Woyke T."/>
            <person name="Mikhailova N."/>
            <person name="Pati A."/>
            <person name="Kyrpides N.C."/>
            <person name="Ivanova N."/>
            <person name="Detter J.C."/>
            <person name="Walston-Davenport K."/>
            <person name="Han S."/>
            <person name="Adams M.W."/>
            <person name="Kelly R.M."/>
        </authorList>
    </citation>
    <scope>NUCLEOTIDE SEQUENCE [LARGE SCALE GENOMIC DNA]</scope>
    <source>
        <strain evidence="2">DSM 18901 / VKM B-2411 / 108</strain>
    </source>
</reference>
<dbReference type="OrthoDB" id="9763644at2"/>
<evidence type="ECO:0000313" key="2">
    <source>
        <dbReference type="Proteomes" id="UP000006890"/>
    </source>
</evidence>
<reference key="1">
    <citation type="submission" date="2010-09" db="EMBL/GenBank/DDBJ databases">
        <title>Complete sequence of Caldicellulosiruptor hydrothermalis 108.</title>
        <authorList>
            <consortium name="US DOE Joint Genome Institute"/>
            <person name="Lucas S."/>
            <person name="Copeland A."/>
            <person name="Lapidus A."/>
            <person name="Cheng J.-F."/>
            <person name="Bruce D."/>
            <person name="Goodwin L."/>
            <person name="Pitluck S."/>
            <person name="Davenport K."/>
            <person name="Detter J.C."/>
            <person name="Han C."/>
            <person name="Tapia R."/>
            <person name="Land M."/>
            <person name="Hauser L."/>
            <person name="Chang Y.-J."/>
            <person name="Jeffries C."/>
            <person name="Kyrpides N."/>
            <person name="Ivanova N."/>
            <person name="Mikhailova N."/>
            <person name="Blumer-Schuette S.E."/>
            <person name="Kelly R.M."/>
            <person name="Woyke T."/>
        </authorList>
    </citation>
    <scope>NUCLEOTIDE SEQUENCE</scope>
    <source>
        <strain>108</strain>
    </source>
</reference>
<dbReference type="HOGENOM" id="CLU_1554567_0_0_9"/>
<keyword evidence="2" id="KW-1185">Reference proteome</keyword>
<accession>E4QDS8</accession>
<dbReference type="RefSeq" id="WP_013402695.1">
    <property type="nucleotide sequence ID" value="NC_014652.1"/>
</dbReference>
<dbReference type="AlphaFoldDB" id="E4QDS8"/>
<evidence type="ECO:0000313" key="1">
    <source>
        <dbReference type="EMBL" id="ADQ06495.1"/>
    </source>
</evidence>